<dbReference type="GO" id="GO:0005092">
    <property type="term" value="F:GDP-dissociation inhibitor activity"/>
    <property type="evidence" value="ECO:0007669"/>
    <property type="project" value="TreeGrafter"/>
</dbReference>
<evidence type="ECO:0000256" key="4">
    <source>
        <dbReference type="PROSITE-ProRule" id="PRU00339"/>
    </source>
</evidence>
<dbReference type="InterPro" id="IPR011990">
    <property type="entry name" value="TPR-like_helical_dom_sf"/>
</dbReference>
<protein>
    <submittedName>
        <fullName evidence="7">Tetratricopeptide (TPR) repeat protein</fullName>
    </submittedName>
</protein>
<feature type="domain" description="Orc1-like AAA ATPase" evidence="6">
    <location>
        <begin position="605"/>
        <end position="743"/>
    </location>
</feature>
<dbReference type="InterPro" id="IPR052386">
    <property type="entry name" value="GPSM"/>
</dbReference>
<dbReference type="GO" id="GO:0001965">
    <property type="term" value="F:G-protein alpha-subunit binding"/>
    <property type="evidence" value="ECO:0007669"/>
    <property type="project" value="TreeGrafter"/>
</dbReference>
<evidence type="ECO:0000259" key="5">
    <source>
        <dbReference type="Pfam" id="PF12770"/>
    </source>
</evidence>
<dbReference type="Pfam" id="PF12770">
    <property type="entry name" value="CHAT"/>
    <property type="match status" value="1"/>
</dbReference>
<dbReference type="InterPro" id="IPR041664">
    <property type="entry name" value="AAA_16"/>
</dbReference>
<dbReference type="SUPFAM" id="SSF52540">
    <property type="entry name" value="P-loop containing nucleoside triphosphate hydrolases"/>
    <property type="match status" value="1"/>
</dbReference>
<organism evidence="7 8">
    <name type="scientific">Amycolatopsis umgeniensis</name>
    <dbReference type="NCBI Taxonomy" id="336628"/>
    <lineage>
        <taxon>Bacteria</taxon>
        <taxon>Bacillati</taxon>
        <taxon>Actinomycetota</taxon>
        <taxon>Actinomycetes</taxon>
        <taxon>Pseudonocardiales</taxon>
        <taxon>Pseudonocardiaceae</taxon>
        <taxon>Amycolatopsis</taxon>
    </lineage>
</organism>
<sequence length="1548" mass="167427">MPQGVRIPAYLGRVLTDEGVPVGTCFQVSPGVAVTAWHVLNDLGRGAVHDTVGIDALNGATEPATAEVVRVDPLHDLAVLRVELPLPESVTGLFATDWLPLNDSVVVTGVVEVNDPGHEYGHLDAPGLWAGGTTRDRQVPLGRLSANAVMTGMSGAPVRRISDDRVVGVVSARYNTADGWLEHSVWVARTEDLENLLAGVADIAVAGAPDLGEAVDLVLSVTETGVRLAGPDTVVAASHRGISQGLVAALGDVRRARALAGAVDRTIAQDTERAEAAGAVSLRRAGQLLAESFLPGPVADALARILRRATAEHVPVRIGIDAPGWTGLPWEALPDPVTLRPLALCPLVTVFRRVPAPKVRNIPGPLRILVAISAPEIGGGPVLDYERELRNVVAAVRGARAGDADVRVVPFATTAAIRAALDEAPAHILHLSCHGGPGVLHLEDEDGTARPVTAEHLVDEAVPPGMMPPVVCLAACYTDVPGEEGALSLAASLVEHGASAVIGTETSVTDWYATALFARVYQELAQSAIPDMVAAVADARRIVQLHLAASEHPREGKLAALDEWSVVTVLAGTGSMRVFDPAEHERVPQRESRSVAGLPWRGHGNFVGRRREQRALPAALGGHEVSGVVLHGIGGIGKTTLAAELLQHLRYPVTAVCQGELSVDDVFAAVTGALRRHLAMQGGHEQLLRAIGYASQVGELWQDRFLVLREQVFSQVPVLVVLDNFEDNLTNRELGDEALGNLLEEWATDPGESRLLITSRHPFTLTGDAHQHLRFSLVGPMSLAETFKLIWSLPTLDQLDDDDLDKVWRLVGGHPRSLEYLDALLNHGHARYHDVTARLTTALQAHPEARAAVAAGTLDAALAQTVTLIADDVLLDALLHTLEDHPGARELLLGASVYREPVGLPALLFQIGDADEAAAHIPDHQGAQRHILAVLEQHDIPLAELDIAGLPADVLAEIQSDLDKLAAVPMPPRSTSYNLSDLVAELAATSLLTVNSKAGTTFVHRWTASALERRCHDEELRQAHRKAAEYWNWRIKVWLQDRDADLNDALEARHHLIAGDQLDHAETITQTIALQLHLVGAWDHEMTLIQHTLDVLARTPEQQARWYHQLGILAQARGDYVEAERRYTDSLTINEELGNRVGIASGYHQLGMIAQLRGDYVEAERRYTDSLTIKEELGNRAGVASSYGQLGILAQARGDYVEAERRYTDSLTINEELGDRAGMARGYHHLGMIAQDRGDYVEAERRYTDSLTINEELGDRASIASGHHQLGILAQDRGDYVEAERRYTDSLTIKEELGDRAGMARGYHQLGILAQDRGDYVEAERRYTDSLTIKEELGDRAGMASGYHQLGILAQARGDYVEAERRYTDSLTINEELGDRAGMARGYHHLGMIAQDRGDYVEAERRYTDSLTINEELGDRASIASGHHQLGILAQDRGDYVEAERRYTDSLTINEELGNRADMASTVSQLGTLAEELSDPVSAVTFHARAAYLRVQMQLREQAFDLQRLLSLRDALGAKTFGGAVRGAIGEGAAAALATVLEDDAPTD</sequence>
<evidence type="ECO:0000259" key="6">
    <source>
        <dbReference type="Pfam" id="PF13191"/>
    </source>
</evidence>
<comment type="caution">
    <text evidence="7">The sequence shown here is derived from an EMBL/GenBank/DDBJ whole genome shotgun (WGS) entry which is preliminary data.</text>
</comment>
<evidence type="ECO:0000313" key="8">
    <source>
        <dbReference type="Proteomes" id="UP000580861"/>
    </source>
</evidence>
<keyword evidence="3" id="KW-0677">Repeat</keyword>
<dbReference type="SMART" id="SM00028">
    <property type="entry name" value="TPR"/>
    <property type="match status" value="9"/>
</dbReference>
<dbReference type="Pfam" id="PF13365">
    <property type="entry name" value="Trypsin_2"/>
    <property type="match status" value="1"/>
</dbReference>
<dbReference type="SUPFAM" id="SSF50494">
    <property type="entry name" value="Trypsin-like serine proteases"/>
    <property type="match status" value="1"/>
</dbReference>
<feature type="domain" description="CHAT" evidence="5">
    <location>
        <begin position="284"/>
        <end position="542"/>
    </location>
</feature>
<gene>
    <name evidence="7" type="ORF">HDA45_000356</name>
</gene>
<reference evidence="7 8" key="1">
    <citation type="submission" date="2020-08" db="EMBL/GenBank/DDBJ databases">
        <title>Sequencing the genomes of 1000 actinobacteria strains.</title>
        <authorList>
            <person name="Klenk H.-P."/>
        </authorList>
    </citation>
    <scope>NUCLEOTIDE SEQUENCE [LARGE SCALE GENOMIC DNA]</scope>
    <source>
        <strain evidence="7 8">DSM 45272</strain>
    </source>
</reference>
<dbReference type="Gene3D" id="1.25.40.10">
    <property type="entry name" value="Tetratricopeptide repeat domain"/>
    <property type="match status" value="3"/>
</dbReference>
<dbReference type="Gene3D" id="3.40.50.300">
    <property type="entry name" value="P-loop containing nucleotide triphosphate hydrolases"/>
    <property type="match status" value="1"/>
</dbReference>
<dbReference type="PANTHER" id="PTHR45954">
    <property type="entry name" value="LD33695P"/>
    <property type="match status" value="1"/>
</dbReference>
<dbReference type="InterPro" id="IPR024983">
    <property type="entry name" value="CHAT_dom"/>
</dbReference>
<feature type="repeat" description="TPR" evidence="4">
    <location>
        <begin position="1224"/>
        <end position="1257"/>
    </location>
</feature>
<proteinExistence type="predicted"/>
<dbReference type="Pfam" id="PF13191">
    <property type="entry name" value="AAA_16"/>
    <property type="match status" value="1"/>
</dbReference>
<dbReference type="PROSITE" id="PS50005">
    <property type="entry name" value="TPR"/>
    <property type="match status" value="4"/>
</dbReference>
<keyword evidence="2" id="KW-0963">Cytoplasm</keyword>
<evidence type="ECO:0000313" key="7">
    <source>
        <dbReference type="EMBL" id="MBB5850269.1"/>
    </source>
</evidence>
<evidence type="ECO:0000256" key="1">
    <source>
        <dbReference type="ARBA" id="ARBA00004496"/>
    </source>
</evidence>
<dbReference type="Pfam" id="PF13424">
    <property type="entry name" value="TPR_12"/>
    <property type="match status" value="3"/>
</dbReference>
<dbReference type="EMBL" id="JACHMX010000001">
    <property type="protein sequence ID" value="MBB5850269.1"/>
    <property type="molecule type" value="Genomic_DNA"/>
</dbReference>
<dbReference type="InterPro" id="IPR009003">
    <property type="entry name" value="Peptidase_S1_PA"/>
</dbReference>
<name>A0A841ANF8_9PSEU</name>
<keyword evidence="8" id="KW-1185">Reference proteome</keyword>
<dbReference type="SUPFAM" id="SSF48452">
    <property type="entry name" value="TPR-like"/>
    <property type="match status" value="3"/>
</dbReference>
<evidence type="ECO:0000256" key="3">
    <source>
        <dbReference type="ARBA" id="ARBA00022737"/>
    </source>
</evidence>
<accession>A0A841ANF8</accession>
<feature type="repeat" description="TPR" evidence="4">
    <location>
        <begin position="1184"/>
        <end position="1217"/>
    </location>
</feature>
<dbReference type="Pfam" id="PF13176">
    <property type="entry name" value="TPR_7"/>
    <property type="match status" value="1"/>
</dbReference>
<dbReference type="Proteomes" id="UP000580861">
    <property type="component" value="Unassembled WGS sequence"/>
</dbReference>
<dbReference type="RefSeq" id="WP_184891550.1">
    <property type="nucleotide sequence ID" value="NZ_JACHMX010000001.1"/>
</dbReference>
<comment type="subcellular location">
    <subcellularLocation>
        <location evidence="1">Cytoplasm</location>
    </subcellularLocation>
</comment>
<dbReference type="Gene3D" id="2.40.10.120">
    <property type="match status" value="1"/>
</dbReference>
<keyword evidence="4" id="KW-0802">TPR repeat</keyword>
<dbReference type="PANTHER" id="PTHR45954:SF1">
    <property type="entry name" value="LD33695P"/>
    <property type="match status" value="1"/>
</dbReference>
<dbReference type="GO" id="GO:0005938">
    <property type="term" value="C:cell cortex"/>
    <property type="evidence" value="ECO:0007669"/>
    <property type="project" value="TreeGrafter"/>
</dbReference>
<dbReference type="InterPro" id="IPR019734">
    <property type="entry name" value="TPR_rpt"/>
</dbReference>
<dbReference type="InterPro" id="IPR027417">
    <property type="entry name" value="P-loop_NTPase"/>
</dbReference>
<feature type="repeat" description="TPR" evidence="4">
    <location>
        <begin position="1344"/>
        <end position="1377"/>
    </location>
</feature>
<evidence type="ECO:0000256" key="2">
    <source>
        <dbReference type="ARBA" id="ARBA00022490"/>
    </source>
</evidence>
<feature type="repeat" description="TPR" evidence="4">
    <location>
        <begin position="1384"/>
        <end position="1417"/>
    </location>
</feature>